<dbReference type="OrthoDB" id="5984008at2759"/>
<feature type="domain" description="GPCR family 3 nine cysteines" evidence="1">
    <location>
        <begin position="49"/>
        <end position="88"/>
    </location>
</feature>
<dbReference type="InterPro" id="IPR011500">
    <property type="entry name" value="GPCR_3_9-Cys_dom"/>
</dbReference>
<dbReference type="EMBL" id="AZIM01007191">
    <property type="protein sequence ID" value="ETE58125.1"/>
    <property type="molecule type" value="Genomic_DNA"/>
</dbReference>
<gene>
    <name evidence="2" type="ORF">L345_16154</name>
</gene>
<comment type="caution">
    <text evidence="2">The sequence shown here is derived from an EMBL/GenBank/DDBJ whole genome shotgun (WGS) entry which is preliminary data.</text>
</comment>
<feature type="non-terminal residue" evidence="2">
    <location>
        <position position="129"/>
    </location>
</feature>
<evidence type="ECO:0000313" key="2">
    <source>
        <dbReference type="EMBL" id="ETE58125.1"/>
    </source>
</evidence>
<evidence type="ECO:0000259" key="1">
    <source>
        <dbReference type="Pfam" id="PF07562"/>
    </source>
</evidence>
<dbReference type="PANTHER" id="PTHR24061">
    <property type="entry name" value="CALCIUM-SENSING RECEPTOR-RELATED"/>
    <property type="match status" value="1"/>
</dbReference>
<organism evidence="2 3">
    <name type="scientific">Ophiophagus hannah</name>
    <name type="common">King cobra</name>
    <name type="synonym">Naja hannah</name>
    <dbReference type="NCBI Taxonomy" id="8665"/>
    <lineage>
        <taxon>Eukaryota</taxon>
        <taxon>Metazoa</taxon>
        <taxon>Chordata</taxon>
        <taxon>Craniata</taxon>
        <taxon>Vertebrata</taxon>
        <taxon>Euteleostomi</taxon>
        <taxon>Lepidosauria</taxon>
        <taxon>Squamata</taxon>
        <taxon>Bifurcata</taxon>
        <taxon>Unidentata</taxon>
        <taxon>Episquamata</taxon>
        <taxon>Toxicofera</taxon>
        <taxon>Serpentes</taxon>
        <taxon>Colubroidea</taxon>
        <taxon>Elapidae</taxon>
        <taxon>Elapinae</taxon>
        <taxon>Ophiophagus</taxon>
    </lineage>
</organism>
<accession>V8N7P7</accession>
<dbReference type="Proteomes" id="UP000018936">
    <property type="component" value="Unassembled WGS sequence"/>
</dbReference>
<dbReference type="PANTHER" id="PTHR24061:SF599">
    <property type="entry name" value="G-PROTEIN COUPLED RECEPTORS FAMILY 3 PROFILE DOMAIN-CONTAINING PROTEIN"/>
    <property type="match status" value="1"/>
</dbReference>
<name>V8N7P7_OPHHA</name>
<dbReference type="Gene3D" id="2.10.50.30">
    <property type="entry name" value="GPCR, family 3, nine cysteines domain"/>
    <property type="match status" value="1"/>
</dbReference>
<dbReference type="GO" id="GO:0004930">
    <property type="term" value="F:G protein-coupled receptor activity"/>
    <property type="evidence" value="ECO:0007669"/>
    <property type="project" value="InterPro"/>
</dbReference>
<dbReference type="AlphaFoldDB" id="V8N7P7"/>
<dbReference type="Pfam" id="PF07562">
    <property type="entry name" value="NCD3G"/>
    <property type="match status" value="1"/>
</dbReference>
<sequence>MAMPKMPCLEFWEHTDAICATQNRVYIPHKYFTSGDFVIGGTNSQMIVIPLSLCNVICPPGCHKKKKEGKPFCCYDCVWCPEGKVSPQAGGGEERQADIQRRIRKEERGFERFKEGIGKVEAVKQEGRK</sequence>
<dbReference type="InterPro" id="IPR000068">
    <property type="entry name" value="GPCR_3_Ca_sens_rcpt-rel"/>
</dbReference>
<protein>
    <recommendedName>
        <fullName evidence="1">GPCR family 3 nine cysteines domain-containing protein</fullName>
    </recommendedName>
</protein>
<keyword evidence="3" id="KW-1185">Reference proteome</keyword>
<dbReference type="GO" id="GO:0005886">
    <property type="term" value="C:plasma membrane"/>
    <property type="evidence" value="ECO:0007669"/>
    <property type="project" value="TreeGrafter"/>
</dbReference>
<evidence type="ECO:0000313" key="3">
    <source>
        <dbReference type="Proteomes" id="UP000018936"/>
    </source>
</evidence>
<proteinExistence type="predicted"/>
<reference evidence="2 3" key="1">
    <citation type="journal article" date="2013" name="Proc. Natl. Acad. Sci. U.S.A.">
        <title>The king cobra genome reveals dynamic gene evolution and adaptation in the snake venom system.</title>
        <authorList>
            <person name="Vonk F.J."/>
            <person name="Casewell N.R."/>
            <person name="Henkel C.V."/>
            <person name="Heimberg A.M."/>
            <person name="Jansen H.J."/>
            <person name="McCleary R.J."/>
            <person name="Kerkkamp H.M."/>
            <person name="Vos R.A."/>
            <person name="Guerreiro I."/>
            <person name="Calvete J.J."/>
            <person name="Wuster W."/>
            <person name="Woods A.E."/>
            <person name="Logan J.M."/>
            <person name="Harrison R.A."/>
            <person name="Castoe T.A."/>
            <person name="de Koning A.P."/>
            <person name="Pollock D.D."/>
            <person name="Yandell M."/>
            <person name="Calderon D."/>
            <person name="Renjifo C."/>
            <person name="Currier R.B."/>
            <person name="Salgado D."/>
            <person name="Pla D."/>
            <person name="Sanz L."/>
            <person name="Hyder A.S."/>
            <person name="Ribeiro J.M."/>
            <person name="Arntzen J.W."/>
            <person name="van den Thillart G.E."/>
            <person name="Boetzer M."/>
            <person name="Pirovano W."/>
            <person name="Dirks R.P."/>
            <person name="Spaink H.P."/>
            <person name="Duboule D."/>
            <person name="McGlinn E."/>
            <person name="Kini R.M."/>
            <person name="Richardson M.K."/>
        </authorList>
    </citation>
    <scope>NUCLEOTIDE SEQUENCE</scope>
    <source>
        <tissue evidence="2">Blood</tissue>
    </source>
</reference>
<dbReference type="InterPro" id="IPR038550">
    <property type="entry name" value="GPCR_3_9-Cys_sf"/>
</dbReference>